<dbReference type="AlphaFoldDB" id="A0A480API7"/>
<evidence type="ECO:0000256" key="5">
    <source>
        <dbReference type="ARBA" id="ARBA00022989"/>
    </source>
</evidence>
<evidence type="ECO:0000313" key="14">
    <source>
        <dbReference type="Proteomes" id="UP000299367"/>
    </source>
</evidence>
<gene>
    <name evidence="13" type="ORF">NIES80_37360</name>
</gene>
<dbReference type="InterPro" id="IPR050450">
    <property type="entry name" value="COX15/CtaA_HemeA_synthase"/>
</dbReference>
<keyword evidence="8" id="KW-0350">Heme biosynthesis</keyword>
<dbReference type="EMBL" id="BJCF01000063">
    <property type="protein sequence ID" value="GCL44014.1"/>
    <property type="molecule type" value="Genomic_DNA"/>
</dbReference>
<keyword evidence="5 12" id="KW-1133">Transmembrane helix</keyword>
<evidence type="ECO:0000256" key="12">
    <source>
        <dbReference type="SAM" id="Phobius"/>
    </source>
</evidence>
<keyword evidence="7" id="KW-0408">Iron</keyword>
<keyword evidence="6" id="KW-0560">Oxidoreductase</keyword>
<comment type="caution">
    <text evidence="13">The sequence shown here is derived from an EMBL/GenBank/DDBJ whole genome shotgun (WGS) entry which is preliminary data.</text>
</comment>
<evidence type="ECO:0000256" key="2">
    <source>
        <dbReference type="ARBA" id="ARBA00022475"/>
    </source>
</evidence>
<keyword evidence="9 12" id="KW-0472">Membrane</keyword>
<feature type="transmembrane region" description="Helical" evidence="12">
    <location>
        <begin position="246"/>
        <end position="267"/>
    </location>
</feature>
<dbReference type="GO" id="GO:0006784">
    <property type="term" value="P:heme A biosynthetic process"/>
    <property type="evidence" value="ECO:0007669"/>
    <property type="project" value="InterPro"/>
</dbReference>
<dbReference type="GO" id="GO:0016491">
    <property type="term" value="F:oxidoreductase activity"/>
    <property type="evidence" value="ECO:0007669"/>
    <property type="project" value="UniProtKB-KW"/>
</dbReference>
<dbReference type="PANTHER" id="PTHR35457:SF1">
    <property type="entry name" value="HEME A SYNTHASE"/>
    <property type="match status" value="1"/>
</dbReference>
<feature type="transmembrane region" description="Helical" evidence="12">
    <location>
        <begin position="77"/>
        <end position="100"/>
    </location>
</feature>
<evidence type="ECO:0000256" key="1">
    <source>
        <dbReference type="ARBA" id="ARBA00004141"/>
    </source>
</evidence>
<sequence>MNEFVLEPQNQAAKVRQQPQDMIRRLVWKICIATLILMAIGSATRVMNAGLACPDWPLCYGELVPAQQMNLQVFLEWFHRLDAALIGFSAIALCSLSWWHRLSLPKWLPWASTFALFLIVLQGILGGLTVTELLRFDIVTAHLGTALLFFTTLLIIGTSLASYQGTGTVGKLPILSLTAAICVYLQSLLGALVGSRWALHQCLAGEQLCNVMYSHIFGLLPPTLATLAVVLTSWRTPALHPVLRKLANMAGGLLILQLLLGVATFRLHLQVEPLTVSHQAIGATLLGTLVVFTVLSLRDSFTPTHSPNP</sequence>
<dbReference type="GO" id="GO:0046872">
    <property type="term" value="F:metal ion binding"/>
    <property type="evidence" value="ECO:0007669"/>
    <property type="project" value="UniProtKB-KW"/>
</dbReference>
<keyword evidence="10" id="KW-1015">Disulfide bond</keyword>
<evidence type="ECO:0000256" key="8">
    <source>
        <dbReference type="ARBA" id="ARBA00023133"/>
    </source>
</evidence>
<accession>A0A480API7</accession>
<feature type="transmembrane region" description="Helical" evidence="12">
    <location>
        <begin position="107"/>
        <end position="128"/>
    </location>
</feature>
<name>A0A480API7_9CYAN</name>
<dbReference type="PANTHER" id="PTHR35457">
    <property type="entry name" value="HEME A SYNTHASE"/>
    <property type="match status" value="1"/>
</dbReference>
<reference evidence="14" key="1">
    <citation type="submission" date="2019-02" db="EMBL/GenBank/DDBJ databases">
        <title>Draft genome sequence of Dolichospermum planctonicum NIES-80.</title>
        <authorList>
            <person name="Yamaguchi H."/>
            <person name="Suzuki S."/>
            <person name="Kawachi M."/>
        </authorList>
    </citation>
    <scope>NUCLEOTIDE SEQUENCE [LARGE SCALE GENOMIC DNA]</scope>
    <source>
        <strain evidence="14">NIES-80</strain>
    </source>
</reference>
<keyword evidence="3 12" id="KW-0812">Transmembrane</keyword>
<evidence type="ECO:0000256" key="9">
    <source>
        <dbReference type="ARBA" id="ARBA00023136"/>
    </source>
</evidence>
<comment type="pathway">
    <text evidence="11">Porphyrin-containing compound metabolism.</text>
</comment>
<protein>
    <submittedName>
        <fullName evidence="13">Cytochrome oxidase assembly</fullName>
    </submittedName>
</protein>
<feature type="transmembrane region" description="Helical" evidence="12">
    <location>
        <begin position="26"/>
        <end position="47"/>
    </location>
</feature>
<evidence type="ECO:0000256" key="4">
    <source>
        <dbReference type="ARBA" id="ARBA00022723"/>
    </source>
</evidence>
<evidence type="ECO:0000256" key="11">
    <source>
        <dbReference type="ARBA" id="ARBA00023444"/>
    </source>
</evidence>
<dbReference type="OrthoDB" id="1447144at2"/>
<evidence type="ECO:0000256" key="10">
    <source>
        <dbReference type="ARBA" id="ARBA00023157"/>
    </source>
</evidence>
<comment type="subcellular location">
    <subcellularLocation>
        <location evidence="1">Membrane</location>
        <topology evidence="1">Multi-pass membrane protein</topology>
    </subcellularLocation>
</comment>
<dbReference type="Pfam" id="PF02628">
    <property type="entry name" value="COX15-CtaA"/>
    <property type="match status" value="1"/>
</dbReference>
<evidence type="ECO:0000256" key="3">
    <source>
        <dbReference type="ARBA" id="ARBA00022692"/>
    </source>
</evidence>
<feature type="transmembrane region" description="Helical" evidence="12">
    <location>
        <begin position="213"/>
        <end position="234"/>
    </location>
</feature>
<organism evidence="13 14">
    <name type="scientific">Dolichospermum planctonicum</name>
    <dbReference type="NCBI Taxonomy" id="136072"/>
    <lineage>
        <taxon>Bacteria</taxon>
        <taxon>Bacillati</taxon>
        <taxon>Cyanobacteriota</taxon>
        <taxon>Cyanophyceae</taxon>
        <taxon>Nostocales</taxon>
        <taxon>Aphanizomenonaceae</taxon>
        <taxon>Dolichospermum</taxon>
    </lineage>
</organism>
<evidence type="ECO:0000256" key="7">
    <source>
        <dbReference type="ARBA" id="ARBA00023004"/>
    </source>
</evidence>
<evidence type="ECO:0000313" key="13">
    <source>
        <dbReference type="EMBL" id="GCL44014.1"/>
    </source>
</evidence>
<dbReference type="InterPro" id="IPR003780">
    <property type="entry name" value="COX15/CtaA_fam"/>
</dbReference>
<proteinExistence type="predicted"/>
<feature type="transmembrane region" description="Helical" evidence="12">
    <location>
        <begin position="172"/>
        <end position="193"/>
    </location>
</feature>
<feature type="transmembrane region" description="Helical" evidence="12">
    <location>
        <begin position="279"/>
        <end position="297"/>
    </location>
</feature>
<keyword evidence="2" id="KW-1003">Cell membrane</keyword>
<dbReference type="RefSeq" id="WP_137909433.1">
    <property type="nucleotide sequence ID" value="NZ_BJCF01000063.1"/>
</dbReference>
<evidence type="ECO:0000256" key="6">
    <source>
        <dbReference type="ARBA" id="ARBA00023002"/>
    </source>
</evidence>
<keyword evidence="4" id="KW-0479">Metal-binding</keyword>
<feature type="transmembrane region" description="Helical" evidence="12">
    <location>
        <begin position="140"/>
        <end position="160"/>
    </location>
</feature>
<dbReference type="GO" id="GO:0016020">
    <property type="term" value="C:membrane"/>
    <property type="evidence" value="ECO:0007669"/>
    <property type="project" value="UniProtKB-SubCell"/>
</dbReference>
<dbReference type="Proteomes" id="UP000299367">
    <property type="component" value="Unassembled WGS sequence"/>
</dbReference>